<accession>A0AAV7T1B5</accession>
<keyword evidence="3" id="KW-1185">Reference proteome</keyword>
<name>A0AAV7T1B5_PLEWA</name>
<comment type="caution">
    <text evidence="2">The sequence shown here is derived from an EMBL/GenBank/DDBJ whole genome shotgun (WGS) entry which is preliminary data.</text>
</comment>
<sequence length="223" mass="24278">MGRRAPPATGQVANDLPAMAVTAELGPSSQAPLNWALHLKHRCTGTFISSNAALGTAVSSTATLGPSSQAPLNWAPPPQAPLHWAPPSQAPLNWAPPSQAPLHWAPPSQAPLNWPLHRRHRWPMSGRGWPASVSGRAARGTLGTMPPPEPVETVQYSPLSSAPEFVLLVEEQEDYRWEYVEFGFHAVRIPRGVYGGERFPFEMAVSAVFLSAELPPRKRWRIG</sequence>
<proteinExistence type="predicted"/>
<reference evidence="2" key="1">
    <citation type="journal article" date="2022" name="bioRxiv">
        <title>Sequencing and chromosome-scale assembly of the giantPleurodeles waltlgenome.</title>
        <authorList>
            <person name="Brown T."/>
            <person name="Elewa A."/>
            <person name="Iarovenko S."/>
            <person name="Subramanian E."/>
            <person name="Araus A.J."/>
            <person name="Petzold A."/>
            <person name="Susuki M."/>
            <person name="Suzuki K.-i.T."/>
            <person name="Hayashi T."/>
            <person name="Toyoda A."/>
            <person name="Oliveira C."/>
            <person name="Osipova E."/>
            <person name="Leigh N.D."/>
            <person name="Simon A."/>
            <person name="Yun M.H."/>
        </authorList>
    </citation>
    <scope>NUCLEOTIDE SEQUENCE</scope>
    <source>
        <strain evidence="2">20211129_DDA</strain>
        <tissue evidence="2">Liver</tissue>
    </source>
</reference>
<feature type="compositionally biased region" description="Polar residues" evidence="1">
    <location>
        <begin position="61"/>
        <end position="71"/>
    </location>
</feature>
<dbReference type="AlphaFoldDB" id="A0AAV7T1B5"/>
<protein>
    <submittedName>
        <fullName evidence="2">Uncharacterized protein</fullName>
    </submittedName>
</protein>
<dbReference type="Proteomes" id="UP001066276">
    <property type="component" value="Chromosome 4_1"/>
</dbReference>
<organism evidence="2 3">
    <name type="scientific">Pleurodeles waltl</name>
    <name type="common">Iberian ribbed newt</name>
    <dbReference type="NCBI Taxonomy" id="8319"/>
    <lineage>
        <taxon>Eukaryota</taxon>
        <taxon>Metazoa</taxon>
        <taxon>Chordata</taxon>
        <taxon>Craniata</taxon>
        <taxon>Vertebrata</taxon>
        <taxon>Euteleostomi</taxon>
        <taxon>Amphibia</taxon>
        <taxon>Batrachia</taxon>
        <taxon>Caudata</taxon>
        <taxon>Salamandroidea</taxon>
        <taxon>Salamandridae</taxon>
        <taxon>Pleurodelinae</taxon>
        <taxon>Pleurodeles</taxon>
    </lineage>
</organism>
<evidence type="ECO:0000256" key="1">
    <source>
        <dbReference type="SAM" id="MobiDB-lite"/>
    </source>
</evidence>
<evidence type="ECO:0000313" key="2">
    <source>
        <dbReference type="EMBL" id="KAJ1170218.1"/>
    </source>
</evidence>
<dbReference type="EMBL" id="JANPWB010000007">
    <property type="protein sequence ID" value="KAJ1170218.1"/>
    <property type="molecule type" value="Genomic_DNA"/>
</dbReference>
<feature type="region of interest" description="Disordered" evidence="1">
    <location>
        <begin position="61"/>
        <end position="102"/>
    </location>
</feature>
<evidence type="ECO:0000313" key="3">
    <source>
        <dbReference type="Proteomes" id="UP001066276"/>
    </source>
</evidence>
<gene>
    <name evidence="2" type="ORF">NDU88_002099</name>
</gene>